<evidence type="ECO:0000313" key="10">
    <source>
        <dbReference type="EMBL" id="KAK9106359.1"/>
    </source>
</evidence>
<dbReference type="Pfam" id="PF01529">
    <property type="entry name" value="DHHC"/>
    <property type="match status" value="1"/>
</dbReference>
<evidence type="ECO:0000256" key="7">
    <source>
        <dbReference type="ARBA" id="ARBA00023315"/>
    </source>
</evidence>
<dbReference type="InterPro" id="IPR039859">
    <property type="entry name" value="PFA4/ZDH16/20/ERF2-like"/>
</dbReference>
<evidence type="ECO:0000313" key="11">
    <source>
        <dbReference type="Proteomes" id="UP001420932"/>
    </source>
</evidence>
<feature type="transmembrane region" description="Helical" evidence="8">
    <location>
        <begin position="68"/>
        <end position="88"/>
    </location>
</feature>
<feature type="domain" description="Palmitoyltransferase DHHC" evidence="9">
    <location>
        <begin position="147"/>
        <end position="297"/>
    </location>
</feature>
<evidence type="ECO:0000256" key="2">
    <source>
        <dbReference type="ARBA" id="ARBA00008574"/>
    </source>
</evidence>
<feature type="transmembrane region" description="Helical" evidence="8">
    <location>
        <begin position="263"/>
        <end position="283"/>
    </location>
</feature>
<proteinExistence type="inferred from homology"/>
<feature type="transmembrane region" description="Helical" evidence="8">
    <location>
        <begin position="100"/>
        <end position="123"/>
    </location>
</feature>
<evidence type="ECO:0000259" key="9">
    <source>
        <dbReference type="Pfam" id="PF01529"/>
    </source>
</evidence>
<dbReference type="EMBL" id="JBBNAF010000010">
    <property type="protein sequence ID" value="KAK9106359.1"/>
    <property type="molecule type" value="Genomic_DNA"/>
</dbReference>
<sequence length="349" mass="38591">MDGAIEEECRAISILEEPGTTCWGCGFHILVPSFTTVFKCGWCGAITNQNPRRHGIGHPRWKYVRDRCLVVVLLIFMLLVICGGVWAVYPVVFSISFSHGVIHCTVTTILSVSTIASFGFAAFRSPGAPPIIPWGGYPLVGKGWLENYSFCVYCSKPKPPRTHHCRSCGMCVLDMDHHCPFIGNCVGAANHRSFIIFLASAVISTIYACIMSIYAGYRVWPALALLSLHHVTKPGADSGLKVVKDVVVAFLNSAVLLSPRDIVLVYLFIASFSVEIGLSVLLWQQLRYIYKGKTYLSQLSSPEDDNIGDGGCRNLLRFFGCPYFASTFQTFFSRKNVMTSEAGNCKRRD</sequence>
<comment type="similarity">
    <text evidence="2 8">Belongs to the DHHC palmitoyltransferase family.</text>
</comment>
<keyword evidence="4 8" id="KW-0812">Transmembrane</keyword>
<comment type="catalytic activity">
    <reaction evidence="8">
        <text>L-cysteinyl-[protein] + hexadecanoyl-CoA = S-hexadecanoyl-L-cysteinyl-[protein] + CoA</text>
        <dbReference type="Rhea" id="RHEA:36683"/>
        <dbReference type="Rhea" id="RHEA-COMP:10131"/>
        <dbReference type="Rhea" id="RHEA-COMP:11032"/>
        <dbReference type="ChEBI" id="CHEBI:29950"/>
        <dbReference type="ChEBI" id="CHEBI:57287"/>
        <dbReference type="ChEBI" id="CHEBI:57379"/>
        <dbReference type="ChEBI" id="CHEBI:74151"/>
        <dbReference type="EC" id="2.3.1.225"/>
    </reaction>
</comment>
<keyword evidence="6 8" id="KW-0472">Membrane</keyword>
<dbReference type="InterPro" id="IPR001594">
    <property type="entry name" value="Palmitoyltrfase_DHHC"/>
</dbReference>
<dbReference type="GO" id="GO:0016020">
    <property type="term" value="C:membrane"/>
    <property type="evidence" value="ECO:0007669"/>
    <property type="project" value="UniProtKB-SubCell"/>
</dbReference>
<comment type="caution">
    <text evidence="10">The sequence shown here is derived from an EMBL/GenBank/DDBJ whole genome shotgun (WGS) entry which is preliminary data.</text>
</comment>
<name>A0AAP0FKC0_9MAGN</name>
<organism evidence="10 11">
    <name type="scientific">Stephania yunnanensis</name>
    <dbReference type="NCBI Taxonomy" id="152371"/>
    <lineage>
        <taxon>Eukaryota</taxon>
        <taxon>Viridiplantae</taxon>
        <taxon>Streptophyta</taxon>
        <taxon>Embryophyta</taxon>
        <taxon>Tracheophyta</taxon>
        <taxon>Spermatophyta</taxon>
        <taxon>Magnoliopsida</taxon>
        <taxon>Ranunculales</taxon>
        <taxon>Menispermaceae</taxon>
        <taxon>Menispermoideae</taxon>
        <taxon>Cissampelideae</taxon>
        <taxon>Stephania</taxon>
    </lineage>
</organism>
<evidence type="ECO:0000256" key="6">
    <source>
        <dbReference type="ARBA" id="ARBA00023136"/>
    </source>
</evidence>
<feature type="transmembrane region" description="Helical" evidence="8">
    <location>
        <begin position="194"/>
        <end position="217"/>
    </location>
</feature>
<protein>
    <recommendedName>
        <fullName evidence="8">S-acyltransferase</fullName>
        <ecNumber evidence="8">2.3.1.225</ecNumber>
    </recommendedName>
    <alternativeName>
        <fullName evidence="8">Palmitoyltransferase</fullName>
    </alternativeName>
</protein>
<keyword evidence="5 8" id="KW-1133">Transmembrane helix</keyword>
<evidence type="ECO:0000256" key="5">
    <source>
        <dbReference type="ARBA" id="ARBA00022989"/>
    </source>
</evidence>
<dbReference type="PROSITE" id="PS50216">
    <property type="entry name" value="DHHC"/>
    <property type="match status" value="1"/>
</dbReference>
<dbReference type="Proteomes" id="UP001420932">
    <property type="component" value="Unassembled WGS sequence"/>
</dbReference>
<comment type="subcellular location">
    <subcellularLocation>
        <location evidence="1">Membrane</location>
        <topology evidence="1">Multi-pass membrane protein</topology>
    </subcellularLocation>
</comment>
<dbReference type="PANTHER" id="PTHR12246">
    <property type="entry name" value="PALMITOYLTRANSFERASE ZDHHC16"/>
    <property type="match status" value="1"/>
</dbReference>
<comment type="domain">
    <text evidence="8">The DHHC domain is required for palmitoyltransferase activity.</text>
</comment>
<evidence type="ECO:0000256" key="8">
    <source>
        <dbReference type="RuleBase" id="RU079119"/>
    </source>
</evidence>
<evidence type="ECO:0000256" key="3">
    <source>
        <dbReference type="ARBA" id="ARBA00022679"/>
    </source>
</evidence>
<reference evidence="10 11" key="1">
    <citation type="submission" date="2024-01" db="EMBL/GenBank/DDBJ databases">
        <title>Genome assemblies of Stephania.</title>
        <authorList>
            <person name="Yang L."/>
        </authorList>
    </citation>
    <scope>NUCLEOTIDE SEQUENCE [LARGE SCALE GENOMIC DNA]</scope>
    <source>
        <strain evidence="10">YNDBR</strain>
        <tissue evidence="10">Leaf</tissue>
    </source>
</reference>
<dbReference type="GO" id="GO:0019706">
    <property type="term" value="F:protein-cysteine S-palmitoyltransferase activity"/>
    <property type="evidence" value="ECO:0007669"/>
    <property type="project" value="UniProtKB-EC"/>
</dbReference>
<gene>
    <name evidence="10" type="ORF">Syun_022370</name>
</gene>
<accession>A0AAP0FKC0</accession>
<keyword evidence="7 8" id="KW-0012">Acyltransferase</keyword>
<evidence type="ECO:0000256" key="1">
    <source>
        <dbReference type="ARBA" id="ARBA00004141"/>
    </source>
</evidence>
<dbReference type="AlphaFoldDB" id="A0AAP0FKC0"/>
<evidence type="ECO:0000256" key="4">
    <source>
        <dbReference type="ARBA" id="ARBA00022692"/>
    </source>
</evidence>
<keyword evidence="11" id="KW-1185">Reference proteome</keyword>
<keyword evidence="3 8" id="KW-0808">Transferase</keyword>
<dbReference type="EC" id="2.3.1.225" evidence="8"/>